<evidence type="ECO:0000256" key="6">
    <source>
        <dbReference type="ARBA" id="ARBA00023163"/>
    </source>
</evidence>
<dbReference type="InterPro" id="IPR007412">
    <property type="entry name" value="FlgM"/>
</dbReference>
<evidence type="ECO:0000256" key="7">
    <source>
        <dbReference type="SAM" id="MobiDB-lite"/>
    </source>
</evidence>
<dbReference type="NCBIfam" id="TIGR03824">
    <property type="entry name" value="FlgM_jcvi"/>
    <property type="match status" value="1"/>
</dbReference>
<keyword evidence="9" id="KW-0969">Cilium</keyword>
<comment type="similarity">
    <text evidence="1">Belongs to the FlgM family.</text>
</comment>
<evidence type="ECO:0000256" key="5">
    <source>
        <dbReference type="ARBA" id="ARBA00023015"/>
    </source>
</evidence>
<organism evidence="9 10">
    <name type="scientific">Desulfofundulus salinus</name>
    <dbReference type="NCBI Taxonomy" id="2419843"/>
    <lineage>
        <taxon>Bacteria</taxon>
        <taxon>Bacillati</taxon>
        <taxon>Bacillota</taxon>
        <taxon>Clostridia</taxon>
        <taxon>Eubacteriales</taxon>
        <taxon>Peptococcaceae</taxon>
        <taxon>Desulfofundulus</taxon>
    </lineage>
</organism>
<keyword evidence="9" id="KW-0282">Flagellum</keyword>
<dbReference type="SUPFAM" id="SSF101498">
    <property type="entry name" value="Anti-sigma factor FlgM"/>
    <property type="match status" value="1"/>
</dbReference>
<accession>A0A494WU19</accession>
<feature type="region of interest" description="Disordered" evidence="7">
    <location>
        <begin position="22"/>
        <end position="43"/>
    </location>
</feature>
<name>A0A494WU19_9FIRM</name>
<proteinExistence type="inferred from homology"/>
<protein>
    <recommendedName>
        <fullName evidence="2">Negative regulator of flagellin synthesis</fullName>
    </recommendedName>
</protein>
<evidence type="ECO:0000256" key="4">
    <source>
        <dbReference type="ARBA" id="ARBA00022795"/>
    </source>
</evidence>
<keyword evidence="4" id="KW-1005">Bacterial flagellum biogenesis</keyword>
<dbReference type="Proteomes" id="UP000271256">
    <property type="component" value="Unassembled WGS sequence"/>
</dbReference>
<dbReference type="EMBL" id="RBWE01000001">
    <property type="protein sequence ID" value="RKO66899.1"/>
    <property type="molecule type" value="Genomic_DNA"/>
</dbReference>
<dbReference type="OrthoDB" id="1808373at2"/>
<keyword evidence="5" id="KW-0805">Transcription regulation</keyword>
<feature type="domain" description="Anti-sigma-28 factor FlgM C-terminal" evidence="8">
    <location>
        <begin position="38"/>
        <end position="92"/>
    </location>
</feature>
<reference evidence="9 10" key="1">
    <citation type="submission" date="2018-10" db="EMBL/GenBank/DDBJ databases">
        <authorList>
            <person name="Grouzdev D.S."/>
            <person name="Krutkina M.S."/>
            <person name="Tourova T.P."/>
            <person name="Nazina T.N."/>
        </authorList>
    </citation>
    <scope>NUCLEOTIDE SEQUENCE [LARGE SCALE GENOMIC DNA]</scope>
    <source>
        <strain evidence="9 10">435</strain>
    </source>
</reference>
<keyword evidence="6" id="KW-0804">Transcription</keyword>
<evidence type="ECO:0000256" key="3">
    <source>
        <dbReference type="ARBA" id="ARBA00022491"/>
    </source>
</evidence>
<evidence type="ECO:0000313" key="10">
    <source>
        <dbReference type="Proteomes" id="UP000271256"/>
    </source>
</evidence>
<dbReference type="Pfam" id="PF04316">
    <property type="entry name" value="FlgM"/>
    <property type="match status" value="1"/>
</dbReference>
<evidence type="ECO:0000256" key="2">
    <source>
        <dbReference type="ARBA" id="ARBA00017823"/>
    </source>
</evidence>
<keyword evidence="3" id="KW-0678">Repressor</keyword>
<evidence type="ECO:0000259" key="8">
    <source>
        <dbReference type="Pfam" id="PF04316"/>
    </source>
</evidence>
<dbReference type="GO" id="GO:0044781">
    <property type="term" value="P:bacterial-type flagellum organization"/>
    <property type="evidence" value="ECO:0007669"/>
    <property type="project" value="UniProtKB-KW"/>
</dbReference>
<evidence type="ECO:0000256" key="1">
    <source>
        <dbReference type="ARBA" id="ARBA00005322"/>
    </source>
</evidence>
<dbReference type="InterPro" id="IPR035890">
    <property type="entry name" value="Anti-sigma-28_factor_FlgM_sf"/>
</dbReference>
<dbReference type="InterPro" id="IPR031316">
    <property type="entry name" value="FlgM_C"/>
</dbReference>
<comment type="caution">
    <text evidence="9">The sequence shown here is derived from an EMBL/GenBank/DDBJ whole genome shotgun (WGS) entry which is preliminary data.</text>
</comment>
<dbReference type="AlphaFoldDB" id="A0A494WU19"/>
<sequence length="100" mass="11699">MRITNNLDARQVMNVYQKRLEIEENKKNGSPKHSPPADSVEISDRARELQLYRSHLKKLPEVRDELVESVKKRLAEGTYFIDGERVAAGIMEERRLDRHV</sequence>
<evidence type="ECO:0000313" key="9">
    <source>
        <dbReference type="EMBL" id="RKO66899.1"/>
    </source>
</evidence>
<dbReference type="RefSeq" id="WP_121451317.1">
    <property type="nucleotide sequence ID" value="NZ_RBWE01000001.1"/>
</dbReference>
<keyword evidence="9" id="KW-0966">Cell projection</keyword>
<dbReference type="GO" id="GO:0045892">
    <property type="term" value="P:negative regulation of DNA-templated transcription"/>
    <property type="evidence" value="ECO:0007669"/>
    <property type="project" value="InterPro"/>
</dbReference>
<keyword evidence="10" id="KW-1185">Reference proteome</keyword>
<gene>
    <name evidence="9" type="primary">flgM</name>
    <name evidence="9" type="ORF">D7024_08040</name>
</gene>